<evidence type="ECO:0000256" key="1">
    <source>
        <dbReference type="ARBA" id="ARBA00022723"/>
    </source>
</evidence>
<dbReference type="FunFam" id="3.30.160.60:FF:002343">
    <property type="entry name" value="Zinc finger protein 33A"/>
    <property type="match status" value="1"/>
</dbReference>
<keyword evidence="1" id="KW-0479">Metal-binding</keyword>
<feature type="domain" description="C2H2-type" evidence="7">
    <location>
        <begin position="187"/>
        <end position="216"/>
    </location>
</feature>
<name>A0A6G1HIA7_9PEZI</name>
<evidence type="ECO:0000313" key="8">
    <source>
        <dbReference type="EMBL" id="KAF2395505.1"/>
    </source>
</evidence>
<evidence type="ECO:0000256" key="5">
    <source>
        <dbReference type="PROSITE-ProRule" id="PRU00042"/>
    </source>
</evidence>
<dbReference type="PROSITE" id="PS00028">
    <property type="entry name" value="ZINC_FINGER_C2H2_1"/>
    <property type="match status" value="2"/>
</dbReference>
<evidence type="ECO:0000313" key="9">
    <source>
        <dbReference type="Proteomes" id="UP000799640"/>
    </source>
</evidence>
<gene>
    <name evidence="8" type="ORF">EJ06DRAFT_534916</name>
</gene>
<dbReference type="EMBL" id="ML996715">
    <property type="protein sequence ID" value="KAF2395505.1"/>
    <property type="molecule type" value="Genomic_DNA"/>
</dbReference>
<keyword evidence="2" id="KW-0677">Repeat</keyword>
<dbReference type="AlphaFoldDB" id="A0A6G1HIA7"/>
<feature type="domain" description="C2H2-type" evidence="7">
    <location>
        <begin position="159"/>
        <end position="186"/>
    </location>
</feature>
<dbReference type="FunFam" id="3.30.160.60:FF:000125">
    <property type="entry name" value="Putative zinc finger protein 143"/>
    <property type="match status" value="1"/>
</dbReference>
<dbReference type="InterPro" id="IPR036236">
    <property type="entry name" value="Znf_C2H2_sf"/>
</dbReference>
<evidence type="ECO:0000256" key="6">
    <source>
        <dbReference type="SAM" id="MobiDB-lite"/>
    </source>
</evidence>
<proteinExistence type="predicted"/>
<reference evidence="8" key="1">
    <citation type="journal article" date="2020" name="Stud. Mycol.">
        <title>101 Dothideomycetes genomes: a test case for predicting lifestyles and emergence of pathogens.</title>
        <authorList>
            <person name="Haridas S."/>
            <person name="Albert R."/>
            <person name="Binder M."/>
            <person name="Bloem J."/>
            <person name="Labutti K."/>
            <person name="Salamov A."/>
            <person name="Andreopoulos B."/>
            <person name="Baker S."/>
            <person name="Barry K."/>
            <person name="Bills G."/>
            <person name="Bluhm B."/>
            <person name="Cannon C."/>
            <person name="Castanera R."/>
            <person name="Culley D."/>
            <person name="Daum C."/>
            <person name="Ezra D."/>
            <person name="Gonzalez J."/>
            <person name="Henrissat B."/>
            <person name="Kuo A."/>
            <person name="Liang C."/>
            <person name="Lipzen A."/>
            <person name="Lutzoni F."/>
            <person name="Magnuson J."/>
            <person name="Mondo S."/>
            <person name="Nolan M."/>
            <person name="Ohm R."/>
            <person name="Pangilinan J."/>
            <person name="Park H.-J."/>
            <person name="Ramirez L."/>
            <person name="Alfaro M."/>
            <person name="Sun H."/>
            <person name="Tritt A."/>
            <person name="Yoshinaga Y."/>
            <person name="Zwiers L.-H."/>
            <person name="Turgeon B."/>
            <person name="Goodwin S."/>
            <person name="Spatafora J."/>
            <person name="Crous P."/>
            <person name="Grigoriev I."/>
        </authorList>
    </citation>
    <scope>NUCLEOTIDE SEQUENCE</scope>
    <source>
        <strain evidence="8">CBS 262.69</strain>
    </source>
</reference>
<dbReference type="GO" id="GO:0000978">
    <property type="term" value="F:RNA polymerase II cis-regulatory region sequence-specific DNA binding"/>
    <property type="evidence" value="ECO:0007669"/>
    <property type="project" value="UniProtKB-ARBA"/>
</dbReference>
<organism evidence="8 9">
    <name type="scientific">Trichodelitschia bisporula</name>
    <dbReference type="NCBI Taxonomy" id="703511"/>
    <lineage>
        <taxon>Eukaryota</taxon>
        <taxon>Fungi</taxon>
        <taxon>Dikarya</taxon>
        <taxon>Ascomycota</taxon>
        <taxon>Pezizomycotina</taxon>
        <taxon>Dothideomycetes</taxon>
        <taxon>Dothideomycetes incertae sedis</taxon>
        <taxon>Phaeotrichales</taxon>
        <taxon>Phaeotrichaceae</taxon>
        <taxon>Trichodelitschia</taxon>
    </lineage>
</organism>
<protein>
    <recommendedName>
        <fullName evidence="7">C2H2-type domain-containing protein</fullName>
    </recommendedName>
</protein>
<evidence type="ECO:0000259" key="7">
    <source>
        <dbReference type="PROSITE" id="PS50157"/>
    </source>
</evidence>
<dbReference type="Proteomes" id="UP000799640">
    <property type="component" value="Unassembled WGS sequence"/>
</dbReference>
<dbReference type="PANTHER" id="PTHR23235">
    <property type="entry name" value="KRUEPPEL-LIKE TRANSCRIPTION FACTOR"/>
    <property type="match status" value="1"/>
</dbReference>
<feature type="region of interest" description="Disordered" evidence="6">
    <location>
        <begin position="88"/>
        <end position="113"/>
    </location>
</feature>
<dbReference type="PROSITE" id="PS50157">
    <property type="entry name" value="ZINC_FINGER_C2H2_2"/>
    <property type="match status" value="2"/>
</dbReference>
<dbReference type="PANTHER" id="PTHR23235:SF60">
    <property type="entry name" value="STRIPE, ISOFORM D"/>
    <property type="match status" value="1"/>
</dbReference>
<feature type="compositionally biased region" description="Low complexity" evidence="6">
    <location>
        <begin position="88"/>
        <end position="99"/>
    </location>
</feature>
<evidence type="ECO:0000256" key="4">
    <source>
        <dbReference type="ARBA" id="ARBA00022833"/>
    </source>
</evidence>
<sequence>MSTGIYKCPQCPKTHTRPWNARDHEATFRGNFAHPCTHEGCNKKYGWRDHLARHVSAAHKRVRLRNSRREKTRRSAATARARAVTAAATTTTSATTRAAKPQAAQTRSTKRRTLRAEKQTFRVVFCVPDEALGHLVDIYVHPETNEVVDVSAPEAPYIYQFPGCGSGYSWSKGLTRHQRTHTGERPYPCSVANCGVAFSRPDTLIDHQRTHTGEKPFACECGQKFS</sequence>
<dbReference type="SMART" id="SM00355">
    <property type="entry name" value="ZnF_C2H2"/>
    <property type="match status" value="4"/>
</dbReference>
<dbReference type="OrthoDB" id="654211at2759"/>
<dbReference type="GO" id="GO:0000981">
    <property type="term" value="F:DNA-binding transcription factor activity, RNA polymerase II-specific"/>
    <property type="evidence" value="ECO:0007669"/>
    <property type="project" value="TreeGrafter"/>
</dbReference>
<dbReference type="Pfam" id="PF00096">
    <property type="entry name" value="zf-C2H2"/>
    <property type="match status" value="1"/>
</dbReference>
<keyword evidence="3 5" id="KW-0863">Zinc-finger</keyword>
<keyword evidence="4" id="KW-0862">Zinc</keyword>
<evidence type="ECO:0000256" key="3">
    <source>
        <dbReference type="ARBA" id="ARBA00022771"/>
    </source>
</evidence>
<evidence type="ECO:0000256" key="2">
    <source>
        <dbReference type="ARBA" id="ARBA00022737"/>
    </source>
</evidence>
<accession>A0A6G1HIA7</accession>
<dbReference type="SUPFAM" id="SSF57667">
    <property type="entry name" value="beta-beta-alpha zinc fingers"/>
    <property type="match status" value="2"/>
</dbReference>
<dbReference type="Gene3D" id="3.30.160.60">
    <property type="entry name" value="Classic Zinc Finger"/>
    <property type="match status" value="3"/>
</dbReference>
<dbReference type="InterPro" id="IPR013087">
    <property type="entry name" value="Znf_C2H2_type"/>
</dbReference>
<dbReference type="GO" id="GO:0008270">
    <property type="term" value="F:zinc ion binding"/>
    <property type="evidence" value="ECO:0007669"/>
    <property type="project" value="UniProtKB-KW"/>
</dbReference>
<keyword evidence="9" id="KW-1185">Reference proteome</keyword>